<comment type="caution">
    <text evidence="2">The sequence shown here is derived from an EMBL/GenBank/DDBJ whole genome shotgun (WGS) entry which is preliminary data.</text>
</comment>
<organism evidence="2 3">
    <name type="scientific">Allacma fusca</name>
    <dbReference type="NCBI Taxonomy" id="39272"/>
    <lineage>
        <taxon>Eukaryota</taxon>
        <taxon>Metazoa</taxon>
        <taxon>Ecdysozoa</taxon>
        <taxon>Arthropoda</taxon>
        <taxon>Hexapoda</taxon>
        <taxon>Collembola</taxon>
        <taxon>Symphypleona</taxon>
        <taxon>Sminthuridae</taxon>
        <taxon>Allacma</taxon>
    </lineage>
</organism>
<proteinExistence type="predicted"/>
<evidence type="ECO:0000313" key="2">
    <source>
        <dbReference type="EMBL" id="CAG7729975.1"/>
    </source>
</evidence>
<reference evidence="2" key="1">
    <citation type="submission" date="2021-06" db="EMBL/GenBank/DDBJ databases">
        <authorList>
            <person name="Hodson N. C."/>
            <person name="Mongue J. A."/>
            <person name="Jaron S. K."/>
        </authorList>
    </citation>
    <scope>NUCLEOTIDE SEQUENCE</scope>
</reference>
<accession>A0A8J2JZQ1</accession>
<name>A0A8J2JZQ1_9HEXA</name>
<dbReference type="EMBL" id="CAJVCH010187131">
    <property type="protein sequence ID" value="CAG7729975.1"/>
    <property type="molecule type" value="Genomic_DNA"/>
</dbReference>
<dbReference type="AlphaFoldDB" id="A0A8J2JZQ1"/>
<dbReference type="Proteomes" id="UP000708208">
    <property type="component" value="Unassembled WGS sequence"/>
</dbReference>
<protein>
    <submittedName>
        <fullName evidence="2">Uncharacterized protein</fullName>
    </submittedName>
</protein>
<feature type="region of interest" description="Disordered" evidence="1">
    <location>
        <begin position="93"/>
        <end position="131"/>
    </location>
</feature>
<keyword evidence="3" id="KW-1185">Reference proteome</keyword>
<evidence type="ECO:0000256" key="1">
    <source>
        <dbReference type="SAM" id="MobiDB-lite"/>
    </source>
</evidence>
<evidence type="ECO:0000313" key="3">
    <source>
        <dbReference type="Proteomes" id="UP000708208"/>
    </source>
</evidence>
<gene>
    <name evidence="2" type="ORF">AFUS01_LOCUS18656</name>
</gene>
<feature type="compositionally biased region" description="Polar residues" evidence="1">
    <location>
        <begin position="94"/>
        <end position="131"/>
    </location>
</feature>
<sequence>MTSKKFVPAKDIVKDLRGELRTYGRESFMPSKPQLFAQVSISCHKNISAMDFHPSFKAQLVREDCWNEEPGMVADSRSKELKENAAFAVELDKNNVSLSSEPNPSLNTGHSQVDNLPTFSDHISPSHTLPL</sequence>